<keyword evidence="3" id="KW-1185">Reference proteome</keyword>
<dbReference type="PROSITE" id="PS51257">
    <property type="entry name" value="PROKAR_LIPOPROTEIN"/>
    <property type="match status" value="1"/>
</dbReference>
<sequence>MNRITIILATGLLFGACSWASATPLLSISTQGATAAGLAESDFLATLSGGYLTETFDDNAYYTPGSQSVTLNSQAGVGSFTRVVAGSGGLCDSGSYDCDNGLAVLDAGTTPFRSWARRAVGGS</sequence>
<organism evidence="2 3">
    <name type="scientific">Marinobacter panjinensis</name>
    <dbReference type="NCBI Taxonomy" id="2576384"/>
    <lineage>
        <taxon>Bacteria</taxon>
        <taxon>Pseudomonadati</taxon>
        <taxon>Pseudomonadota</taxon>
        <taxon>Gammaproteobacteria</taxon>
        <taxon>Pseudomonadales</taxon>
        <taxon>Marinobacteraceae</taxon>
        <taxon>Marinobacter</taxon>
    </lineage>
</organism>
<accession>A0A4U6R0P6</accession>
<dbReference type="OrthoDB" id="5703697at2"/>
<evidence type="ECO:0000313" key="3">
    <source>
        <dbReference type="Proteomes" id="UP000308488"/>
    </source>
</evidence>
<proteinExistence type="predicted"/>
<gene>
    <name evidence="2" type="ORF">FDP08_03525</name>
</gene>
<keyword evidence="1" id="KW-0732">Signal</keyword>
<dbReference type="RefSeq" id="WP_137434644.1">
    <property type="nucleotide sequence ID" value="NZ_JANRHC010000005.1"/>
</dbReference>
<comment type="caution">
    <text evidence="2">The sequence shown here is derived from an EMBL/GenBank/DDBJ whole genome shotgun (WGS) entry which is preliminary data.</text>
</comment>
<dbReference type="Proteomes" id="UP000308488">
    <property type="component" value="Unassembled WGS sequence"/>
</dbReference>
<feature type="signal peptide" evidence="1">
    <location>
        <begin position="1"/>
        <end position="22"/>
    </location>
</feature>
<protein>
    <submittedName>
        <fullName evidence="2">Uncharacterized protein</fullName>
    </submittedName>
</protein>
<evidence type="ECO:0000313" key="2">
    <source>
        <dbReference type="EMBL" id="TKV67224.1"/>
    </source>
</evidence>
<dbReference type="AlphaFoldDB" id="A0A4U6R0P6"/>
<dbReference type="EMBL" id="SZYH01000001">
    <property type="protein sequence ID" value="TKV67224.1"/>
    <property type="molecule type" value="Genomic_DNA"/>
</dbReference>
<feature type="chain" id="PRO_5020274194" evidence="1">
    <location>
        <begin position="23"/>
        <end position="123"/>
    </location>
</feature>
<reference evidence="2 3" key="1">
    <citation type="submission" date="2019-05" db="EMBL/GenBank/DDBJ databases">
        <title>Marinobacter panjinensis sp. nov., a moderately halophilic bacterium isolated from sea tidal flat environment.</title>
        <authorList>
            <person name="Yang W."/>
            <person name="An M."/>
            <person name="He W."/>
            <person name="Luo X."/>
            <person name="Zhu L."/>
            <person name="Chen G."/>
            <person name="Zhang Y."/>
            <person name="Wang Y."/>
        </authorList>
    </citation>
    <scope>NUCLEOTIDE SEQUENCE [LARGE SCALE GENOMIC DNA]</scope>
    <source>
        <strain evidence="2 3">PJ-16</strain>
    </source>
</reference>
<evidence type="ECO:0000256" key="1">
    <source>
        <dbReference type="SAM" id="SignalP"/>
    </source>
</evidence>
<name>A0A4U6R0P6_9GAMM</name>